<dbReference type="EMBL" id="JASNQZ010000004">
    <property type="protein sequence ID" value="KAL0958111.1"/>
    <property type="molecule type" value="Genomic_DNA"/>
</dbReference>
<comment type="caution">
    <text evidence="2">The sequence shown here is derived from an EMBL/GenBank/DDBJ whole genome shotgun (WGS) entry which is preliminary data.</text>
</comment>
<evidence type="ECO:0000313" key="2">
    <source>
        <dbReference type="EMBL" id="KAL0958111.1"/>
    </source>
</evidence>
<gene>
    <name evidence="2" type="ORF">HGRIS_000281</name>
</gene>
<feature type="chain" id="PRO_5045634325" evidence="1">
    <location>
        <begin position="20"/>
        <end position="203"/>
    </location>
</feature>
<evidence type="ECO:0000313" key="3">
    <source>
        <dbReference type="Proteomes" id="UP001556367"/>
    </source>
</evidence>
<name>A0ABR3JQS1_9AGAR</name>
<organism evidence="2 3">
    <name type="scientific">Hohenbuehelia grisea</name>
    <dbReference type="NCBI Taxonomy" id="104357"/>
    <lineage>
        <taxon>Eukaryota</taxon>
        <taxon>Fungi</taxon>
        <taxon>Dikarya</taxon>
        <taxon>Basidiomycota</taxon>
        <taxon>Agaricomycotina</taxon>
        <taxon>Agaricomycetes</taxon>
        <taxon>Agaricomycetidae</taxon>
        <taxon>Agaricales</taxon>
        <taxon>Pleurotineae</taxon>
        <taxon>Pleurotaceae</taxon>
        <taxon>Hohenbuehelia</taxon>
    </lineage>
</organism>
<feature type="signal peptide" evidence="1">
    <location>
        <begin position="1"/>
        <end position="19"/>
    </location>
</feature>
<keyword evidence="1" id="KW-0732">Signal</keyword>
<dbReference type="Proteomes" id="UP001556367">
    <property type="component" value="Unassembled WGS sequence"/>
</dbReference>
<evidence type="ECO:0000256" key="1">
    <source>
        <dbReference type="SAM" id="SignalP"/>
    </source>
</evidence>
<reference evidence="3" key="1">
    <citation type="submission" date="2024-06" db="EMBL/GenBank/DDBJ databases">
        <title>Multi-omics analyses provide insights into the biosynthesis of the anticancer antibiotic pleurotin in Hohenbuehelia grisea.</title>
        <authorList>
            <person name="Weaver J.A."/>
            <person name="Alberti F."/>
        </authorList>
    </citation>
    <scope>NUCLEOTIDE SEQUENCE [LARGE SCALE GENOMIC DNA]</scope>
    <source>
        <strain evidence="3">T-177</strain>
    </source>
</reference>
<accession>A0ABR3JQS1</accession>
<keyword evidence="3" id="KW-1185">Reference proteome</keyword>
<sequence length="203" mass="22233">MKSMFSALVVFTLLAVGSALPAELAPPKGNPKPPMEAPVTLETKVDKAWDAMANHVLKGDGPKGNDDAGRHTLSSWQEKNKDEGWCHKETHICAFRLKNQVPKTIWDNRKGRFTDADVTTMCKEVIKLGFQALGQKPSNNVSFVIKTKDQKKICVQYQVAGDGSCYPLTLNHRAEAVGTPCQSTTKIEAQVPDAVREIISASK</sequence>
<protein>
    <submittedName>
        <fullName evidence="2">Uncharacterized protein</fullName>
    </submittedName>
</protein>
<proteinExistence type="predicted"/>